<evidence type="ECO:0000313" key="14">
    <source>
        <dbReference type="EMBL" id="MBO8435197.1"/>
    </source>
</evidence>
<dbReference type="PANTHER" id="PTHR43298:SF2">
    <property type="entry name" value="FMN_FAD EXPORTER YEEO-RELATED"/>
    <property type="match status" value="1"/>
</dbReference>
<sequence length="433" mass="47861">MFSLPFLLANIVQALYGAVDLMVVGMYCSADSVSAVSTGTQVTQIITSIISGLSLGGTVLVGKYKGMKKYDDIKSIIATNLTIFFVLALVLTGLMILFSENILFSLKTPKEAFSQAKDYVLICSFGIIFICGYNGISAILRGYGNSKSPLVFVCIAGFINVLCDVLFVKYFSMGVKGTAIATVFSQAISMIFAIIYLEKKDFIFKFRLSNFIVHRDKIKELLFISIPVSFQEIIIRISFLYLTAVTNNLGISASSAVGIASKYDVFAMLPATSVASALSAIVSQNYGAGKYKRMTKALFVGIAFALPFSMIFFLWAQFSPESMIGVFSKDSSIISAGVPFFKMCSFDYIFVVFLFSMNGYLNGRMKTLFTMLSSCFGAIFLRIPIIYYVCDKFPNSLKVVGMVAPFVSFVMVIYTFLYVLYLYRKDNKKTTVF</sequence>
<evidence type="ECO:0000256" key="12">
    <source>
        <dbReference type="ARBA" id="ARBA00031636"/>
    </source>
</evidence>
<keyword evidence="5" id="KW-0813">Transport</keyword>
<dbReference type="InterPro" id="IPR002528">
    <property type="entry name" value="MATE_fam"/>
</dbReference>
<organism evidence="14 15">
    <name type="scientific">Candidatus Fimicola merdigallinarum</name>
    <dbReference type="NCBI Taxonomy" id="2840819"/>
    <lineage>
        <taxon>Bacteria</taxon>
        <taxon>Bacillati</taxon>
        <taxon>Bacillota</taxon>
        <taxon>Clostridia</taxon>
        <taxon>Lachnospirales</taxon>
        <taxon>Lachnospiraceae</taxon>
        <taxon>Lachnospiraceae incertae sedis</taxon>
        <taxon>Candidatus Fimicola</taxon>
    </lineage>
</organism>
<evidence type="ECO:0000256" key="2">
    <source>
        <dbReference type="ARBA" id="ARBA00004651"/>
    </source>
</evidence>
<evidence type="ECO:0000256" key="7">
    <source>
        <dbReference type="ARBA" id="ARBA00022475"/>
    </source>
</evidence>
<keyword evidence="10" id="KW-0406">Ion transport</keyword>
<feature type="transmembrane region" description="Helical" evidence="13">
    <location>
        <begin position="265"/>
        <end position="286"/>
    </location>
</feature>
<feature type="transmembrane region" description="Helical" evidence="13">
    <location>
        <begin position="333"/>
        <end position="355"/>
    </location>
</feature>
<feature type="transmembrane region" description="Helical" evidence="13">
    <location>
        <begin position="76"/>
        <end position="99"/>
    </location>
</feature>
<feature type="transmembrane region" description="Helical" evidence="13">
    <location>
        <begin position="367"/>
        <end position="387"/>
    </location>
</feature>
<evidence type="ECO:0000256" key="3">
    <source>
        <dbReference type="ARBA" id="ARBA00010199"/>
    </source>
</evidence>
<keyword evidence="8 13" id="KW-0812">Transmembrane</keyword>
<dbReference type="GO" id="GO:0006811">
    <property type="term" value="P:monoatomic ion transport"/>
    <property type="evidence" value="ECO:0007669"/>
    <property type="project" value="UniProtKB-KW"/>
</dbReference>
<keyword evidence="7" id="KW-1003">Cell membrane</keyword>
<evidence type="ECO:0000256" key="5">
    <source>
        <dbReference type="ARBA" id="ARBA00022448"/>
    </source>
</evidence>
<keyword evidence="9 13" id="KW-1133">Transmembrane helix</keyword>
<keyword evidence="6" id="KW-0050">Antiport</keyword>
<dbReference type="Proteomes" id="UP000823611">
    <property type="component" value="Unassembled WGS sequence"/>
</dbReference>
<dbReference type="PIRSF" id="PIRSF006603">
    <property type="entry name" value="DinF"/>
    <property type="match status" value="1"/>
</dbReference>
<dbReference type="NCBIfam" id="TIGR00797">
    <property type="entry name" value="matE"/>
    <property type="match status" value="1"/>
</dbReference>
<comment type="similarity">
    <text evidence="3">Belongs to the multi antimicrobial extrusion (MATE) (TC 2.A.66.1) family.</text>
</comment>
<evidence type="ECO:0000256" key="11">
    <source>
        <dbReference type="ARBA" id="ARBA00023136"/>
    </source>
</evidence>
<keyword evidence="11 13" id="KW-0472">Membrane</keyword>
<dbReference type="PANTHER" id="PTHR43298">
    <property type="entry name" value="MULTIDRUG RESISTANCE PROTEIN NORM-RELATED"/>
    <property type="match status" value="1"/>
</dbReference>
<evidence type="ECO:0000256" key="1">
    <source>
        <dbReference type="ARBA" id="ARBA00003408"/>
    </source>
</evidence>
<feature type="transmembrane region" description="Helical" evidence="13">
    <location>
        <begin position="399"/>
        <end position="423"/>
    </location>
</feature>
<name>A0A9D9DW26_9FIRM</name>
<feature type="transmembrane region" description="Helical" evidence="13">
    <location>
        <begin position="177"/>
        <end position="197"/>
    </location>
</feature>
<dbReference type="GO" id="GO:0015297">
    <property type="term" value="F:antiporter activity"/>
    <property type="evidence" value="ECO:0007669"/>
    <property type="project" value="UniProtKB-KW"/>
</dbReference>
<accession>A0A9D9DW26</accession>
<comment type="caution">
    <text evidence="14">The sequence shown here is derived from an EMBL/GenBank/DDBJ whole genome shotgun (WGS) entry which is preliminary data.</text>
</comment>
<evidence type="ECO:0000256" key="8">
    <source>
        <dbReference type="ARBA" id="ARBA00022692"/>
    </source>
</evidence>
<dbReference type="EMBL" id="JADIMX010000148">
    <property type="protein sequence ID" value="MBO8435197.1"/>
    <property type="molecule type" value="Genomic_DNA"/>
</dbReference>
<evidence type="ECO:0000256" key="6">
    <source>
        <dbReference type="ARBA" id="ARBA00022449"/>
    </source>
</evidence>
<dbReference type="InterPro" id="IPR050222">
    <property type="entry name" value="MATE_MdtK"/>
</dbReference>
<feature type="transmembrane region" description="Helical" evidence="13">
    <location>
        <begin position="41"/>
        <end position="64"/>
    </location>
</feature>
<feature type="transmembrane region" description="Helical" evidence="13">
    <location>
        <begin position="119"/>
        <end position="143"/>
    </location>
</feature>
<evidence type="ECO:0000256" key="9">
    <source>
        <dbReference type="ARBA" id="ARBA00022989"/>
    </source>
</evidence>
<evidence type="ECO:0000256" key="13">
    <source>
        <dbReference type="SAM" id="Phobius"/>
    </source>
</evidence>
<evidence type="ECO:0000256" key="4">
    <source>
        <dbReference type="ARBA" id="ARBA00020268"/>
    </source>
</evidence>
<dbReference type="AlphaFoldDB" id="A0A9D9DW26"/>
<feature type="transmembrane region" description="Helical" evidence="13">
    <location>
        <begin position="298"/>
        <end position="318"/>
    </location>
</feature>
<reference evidence="14" key="2">
    <citation type="journal article" date="2021" name="PeerJ">
        <title>Extensive microbial diversity within the chicken gut microbiome revealed by metagenomics and culture.</title>
        <authorList>
            <person name="Gilroy R."/>
            <person name="Ravi A."/>
            <person name="Getino M."/>
            <person name="Pursley I."/>
            <person name="Horton D.L."/>
            <person name="Alikhan N.F."/>
            <person name="Baker D."/>
            <person name="Gharbi K."/>
            <person name="Hall N."/>
            <person name="Watson M."/>
            <person name="Adriaenssens E.M."/>
            <person name="Foster-Nyarko E."/>
            <person name="Jarju S."/>
            <person name="Secka A."/>
            <person name="Antonio M."/>
            <person name="Oren A."/>
            <person name="Chaudhuri R.R."/>
            <person name="La Ragione R."/>
            <person name="Hildebrand F."/>
            <person name="Pallen M.J."/>
        </authorList>
    </citation>
    <scope>NUCLEOTIDE SEQUENCE</scope>
    <source>
        <strain evidence="14">F6-4510</strain>
    </source>
</reference>
<dbReference type="InterPro" id="IPR048279">
    <property type="entry name" value="MdtK-like"/>
</dbReference>
<gene>
    <name evidence="14" type="ORF">IAC55_07760</name>
</gene>
<evidence type="ECO:0000256" key="10">
    <source>
        <dbReference type="ARBA" id="ARBA00023065"/>
    </source>
</evidence>
<dbReference type="CDD" id="cd13138">
    <property type="entry name" value="MATE_yoeA_like"/>
    <property type="match status" value="1"/>
</dbReference>
<dbReference type="GO" id="GO:0042910">
    <property type="term" value="F:xenobiotic transmembrane transporter activity"/>
    <property type="evidence" value="ECO:0007669"/>
    <property type="project" value="InterPro"/>
</dbReference>
<dbReference type="Pfam" id="PF01554">
    <property type="entry name" value="MatE"/>
    <property type="match status" value="2"/>
</dbReference>
<comment type="function">
    <text evidence="1">Multidrug efflux pump.</text>
</comment>
<dbReference type="GO" id="GO:0005886">
    <property type="term" value="C:plasma membrane"/>
    <property type="evidence" value="ECO:0007669"/>
    <property type="project" value="UniProtKB-SubCell"/>
</dbReference>
<comment type="subcellular location">
    <subcellularLocation>
        <location evidence="2">Cell membrane</location>
        <topology evidence="2">Multi-pass membrane protein</topology>
    </subcellularLocation>
</comment>
<evidence type="ECO:0000313" key="15">
    <source>
        <dbReference type="Proteomes" id="UP000823611"/>
    </source>
</evidence>
<proteinExistence type="inferred from homology"/>
<feature type="transmembrane region" description="Helical" evidence="13">
    <location>
        <begin position="150"/>
        <end position="171"/>
    </location>
</feature>
<reference evidence="14" key="1">
    <citation type="submission" date="2020-10" db="EMBL/GenBank/DDBJ databases">
        <authorList>
            <person name="Gilroy R."/>
        </authorList>
    </citation>
    <scope>NUCLEOTIDE SEQUENCE</scope>
    <source>
        <strain evidence="14">F6-4510</strain>
    </source>
</reference>
<protein>
    <recommendedName>
        <fullName evidence="4">Probable multidrug resistance protein NorM</fullName>
    </recommendedName>
    <alternativeName>
        <fullName evidence="12">Multidrug-efflux transporter</fullName>
    </alternativeName>
</protein>